<dbReference type="GO" id="GO:0044183">
    <property type="term" value="F:protein folding chaperone"/>
    <property type="evidence" value="ECO:0007669"/>
    <property type="project" value="TreeGrafter"/>
</dbReference>
<dbReference type="InterPro" id="IPR008881">
    <property type="entry name" value="Trigger_fac_ribosome-bd_bac"/>
</dbReference>
<feature type="compositionally biased region" description="Basic and acidic residues" evidence="14">
    <location>
        <begin position="424"/>
        <end position="433"/>
    </location>
</feature>
<dbReference type="GO" id="GO:0051083">
    <property type="term" value="P:'de novo' cotranslational protein folding"/>
    <property type="evidence" value="ECO:0007669"/>
    <property type="project" value="TreeGrafter"/>
</dbReference>
<dbReference type="PANTHER" id="PTHR30560:SF3">
    <property type="entry name" value="TRIGGER FACTOR-LIKE PROTEIN TIG, CHLOROPLASTIC"/>
    <property type="match status" value="1"/>
</dbReference>
<dbReference type="InterPro" id="IPR037041">
    <property type="entry name" value="Trigger_fac_C_sf"/>
</dbReference>
<keyword evidence="9 11" id="KW-0131">Cell cycle</keyword>
<keyword evidence="6 11" id="KW-0697">Rotamase</keyword>
<feature type="domain" description="PPIase FKBP-type" evidence="15">
    <location>
        <begin position="162"/>
        <end position="215"/>
    </location>
</feature>
<dbReference type="GO" id="GO:0005737">
    <property type="term" value="C:cytoplasm"/>
    <property type="evidence" value="ECO:0007669"/>
    <property type="project" value="UniProtKB-SubCell"/>
</dbReference>
<dbReference type="HAMAP" id="MF_00303">
    <property type="entry name" value="Trigger_factor_Tig"/>
    <property type="match status" value="1"/>
</dbReference>
<protein>
    <recommendedName>
        <fullName evidence="4 11">Trigger factor</fullName>
        <shortName evidence="11">TF</shortName>
        <ecNumber evidence="3 11">5.2.1.8</ecNumber>
    </recommendedName>
    <alternativeName>
        <fullName evidence="10 11">PPIase</fullName>
    </alternativeName>
</protein>
<comment type="catalytic activity">
    <reaction evidence="1 11 12">
        <text>[protein]-peptidylproline (omega=180) = [protein]-peptidylproline (omega=0)</text>
        <dbReference type="Rhea" id="RHEA:16237"/>
        <dbReference type="Rhea" id="RHEA-COMP:10747"/>
        <dbReference type="Rhea" id="RHEA-COMP:10748"/>
        <dbReference type="ChEBI" id="CHEBI:83833"/>
        <dbReference type="ChEBI" id="CHEBI:83834"/>
        <dbReference type="EC" id="5.2.1.8"/>
    </reaction>
</comment>
<comment type="subcellular location">
    <subcellularLocation>
        <location evidence="11">Cytoplasm</location>
    </subcellularLocation>
    <text evidence="11">About half TF is bound to the ribosome near the polypeptide exit tunnel while the other half is free in the cytoplasm.</text>
</comment>
<dbReference type="EMBL" id="DXFZ01000116">
    <property type="protein sequence ID" value="HIW96775.1"/>
    <property type="molecule type" value="Genomic_DNA"/>
</dbReference>
<sequence>MKSSVENLSPTRTKITAEVPFEELKPEFDKAYKSLANQVNMPGFRKGKVPPKILEARLGRGVVLDQVINEMLPTKYSEAVEEHELKVLGQPEVEITELEDGEKVTFTAEVDVRPEIEVPDFSEISVEVDAVSADDEAVNEELKNLQARFGTLKTADRAVQSGDFVSIDLSATIDGETVDEATTEGLSHEVGNDSLIEGLDEALIGMKEGEESTFTSKLVAGEHANEEAEVTVKVGSVKERELPELDDDFAQLASEFDTLDELKDSLKTQVEQQLKNAQAGAIRDKVLAAALEKTEVPLPESVVNEQVDAQIQQIIQQFGGDEKVFESMLAAQDMTREKFEEDARSSAEDSVRTQLFLDAVADIEQPEVSQEELMDHIAFTANQYGMDPNQFIMQLQQAGQLGNLFADVRRGKALALNIAKTTVKDSEGNEVDPKQYFGVDEQGDSAAEAEASEEQED</sequence>
<dbReference type="SUPFAM" id="SSF54534">
    <property type="entry name" value="FKBP-like"/>
    <property type="match status" value="1"/>
</dbReference>
<dbReference type="GO" id="GO:0015031">
    <property type="term" value="P:protein transport"/>
    <property type="evidence" value="ECO:0007669"/>
    <property type="project" value="UniProtKB-UniRule"/>
</dbReference>
<evidence type="ECO:0000256" key="3">
    <source>
        <dbReference type="ARBA" id="ARBA00013194"/>
    </source>
</evidence>
<dbReference type="InterPro" id="IPR036611">
    <property type="entry name" value="Trigger_fac_ribosome-bd_sf"/>
</dbReference>
<reference evidence="16" key="1">
    <citation type="journal article" date="2021" name="PeerJ">
        <title>Extensive microbial diversity within the chicken gut microbiome revealed by metagenomics and culture.</title>
        <authorList>
            <person name="Gilroy R."/>
            <person name="Ravi A."/>
            <person name="Getino M."/>
            <person name="Pursley I."/>
            <person name="Horton D.L."/>
            <person name="Alikhan N.F."/>
            <person name="Baker D."/>
            <person name="Gharbi K."/>
            <person name="Hall N."/>
            <person name="Watson M."/>
            <person name="Adriaenssens E.M."/>
            <person name="Foster-Nyarko E."/>
            <person name="Jarju S."/>
            <person name="Secka A."/>
            <person name="Antonio M."/>
            <person name="Oren A."/>
            <person name="Chaudhuri R.R."/>
            <person name="La Ragione R."/>
            <person name="Hildebrand F."/>
            <person name="Pallen M.J."/>
        </authorList>
    </citation>
    <scope>NUCLEOTIDE SEQUENCE</scope>
    <source>
        <strain evidence="16">4376</strain>
    </source>
</reference>
<dbReference type="Gene3D" id="3.30.70.1050">
    <property type="entry name" value="Trigger factor ribosome-binding domain"/>
    <property type="match status" value="1"/>
</dbReference>
<dbReference type="Proteomes" id="UP000824189">
    <property type="component" value="Unassembled WGS sequence"/>
</dbReference>
<evidence type="ECO:0000256" key="12">
    <source>
        <dbReference type="PROSITE-ProRule" id="PRU00277"/>
    </source>
</evidence>
<dbReference type="Pfam" id="PF05698">
    <property type="entry name" value="Trigger_C"/>
    <property type="match status" value="1"/>
</dbReference>
<keyword evidence="8 11" id="KW-0413">Isomerase</keyword>
<dbReference type="GO" id="GO:0051301">
    <property type="term" value="P:cell division"/>
    <property type="evidence" value="ECO:0007669"/>
    <property type="project" value="UniProtKB-KW"/>
</dbReference>
<evidence type="ECO:0000259" key="15">
    <source>
        <dbReference type="PROSITE" id="PS50059"/>
    </source>
</evidence>
<evidence type="ECO:0000256" key="7">
    <source>
        <dbReference type="ARBA" id="ARBA00023186"/>
    </source>
</evidence>
<evidence type="ECO:0000256" key="10">
    <source>
        <dbReference type="ARBA" id="ARBA00029986"/>
    </source>
</evidence>
<dbReference type="Gene3D" id="3.10.50.40">
    <property type="match status" value="1"/>
</dbReference>
<evidence type="ECO:0000256" key="4">
    <source>
        <dbReference type="ARBA" id="ARBA00016902"/>
    </source>
</evidence>
<comment type="caution">
    <text evidence="16">The sequence shown here is derived from an EMBL/GenBank/DDBJ whole genome shotgun (WGS) entry which is preliminary data.</text>
</comment>
<keyword evidence="11" id="KW-0963">Cytoplasm</keyword>
<dbReference type="InterPro" id="IPR027304">
    <property type="entry name" value="Trigger_fact/SurA_dom_sf"/>
</dbReference>
<evidence type="ECO:0000256" key="13">
    <source>
        <dbReference type="RuleBase" id="RU003914"/>
    </source>
</evidence>
<organism evidence="16 17">
    <name type="scientific">Candidatus Corynebacterium gallistercoris</name>
    <dbReference type="NCBI Taxonomy" id="2838530"/>
    <lineage>
        <taxon>Bacteria</taxon>
        <taxon>Bacillati</taxon>
        <taxon>Actinomycetota</taxon>
        <taxon>Actinomycetes</taxon>
        <taxon>Mycobacteriales</taxon>
        <taxon>Corynebacteriaceae</taxon>
        <taxon>Corynebacterium</taxon>
    </lineage>
</organism>
<evidence type="ECO:0000313" key="17">
    <source>
        <dbReference type="Proteomes" id="UP000824189"/>
    </source>
</evidence>
<dbReference type="EC" id="5.2.1.8" evidence="3 11"/>
<dbReference type="Pfam" id="PF05697">
    <property type="entry name" value="Trigger_N"/>
    <property type="match status" value="1"/>
</dbReference>
<dbReference type="PIRSF" id="PIRSF003095">
    <property type="entry name" value="Trigger_factor"/>
    <property type="match status" value="1"/>
</dbReference>
<dbReference type="SUPFAM" id="SSF109998">
    <property type="entry name" value="Triger factor/SurA peptide-binding domain-like"/>
    <property type="match status" value="1"/>
</dbReference>
<keyword evidence="7 11" id="KW-0143">Chaperone</keyword>
<evidence type="ECO:0000256" key="2">
    <source>
        <dbReference type="ARBA" id="ARBA00005464"/>
    </source>
</evidence>
<evidence type="ECO:0000256" key="9">
    <source>
        <dbReference type="ARBA" id="ARBA00023306"/>
    </source>
</evidence>
<dbReference type="PROSITE" id="PS50059">
    <property type="entry name" value="FKBP_PPIASE"/>
    <property type="match status" value="1"/>
</dbReference>
<evidence type="ECO:0000256" key="11">
    <source>
        <dbReference type="HAMAP-Rule" id="MF_00303"/>
    </source>
</evidence>
<evidence type="ECO:0000256" key="6">
    <source>
        <dbReference type="ARBA" id="ARBA00023110"/>
    </source>
</evidence>
<dbReference type="GO" id="GO:0043335">
    <property type="term" value="P:protein unfolding"/>
    <property type="evidence" value="ECO:0007669"/>
    <property type="project" value="TreeGrafter"/>
</dbReference>
<dbReference type="GO" id="GO:0043022">
    <property type="term" value="F:ribosome binding"/>
    <property type="evidence" value="ECO:0007669"/>
    <property type="project" value="TreeGrafter"/>
</dbReference>
<evidence type="ECO:0000256" key="14">
    <source>
        <dbReference type="SAM" id="MobiDB-lite"/>
    </source>
</evidence>
<dbReference type="Pfam" id="PF00254">
    <property type="entry name" value="FKBP_C"/>
    <property type="match status" value="1"/>
</dbReference>
<feature type="region of interest" description="Disordered" evidence="14">
    <location>
        <begin position="424"/>
        <end position="457"/>
    </location>
</feature>
<dbReference type="InterPro" id="IPR001179">
    <property type="entry name" value="PPIase_FKBP_dom"/>
</dbReference>
<dbReference type="SUPFAM" id="SSF102735">
    <property type="entry name" value="Trigger factor ribosome-binding domain"/>
    <property type="match status" value="1"/>
</dbReference>
<keyword evidence="5 11" id="KW-0132">Cell division</keyword>
<dbReference type="AlphaFoldDB" id="A0A9D1S059"/>
<comment type="domain">
    <text evidence="11">Consists of 3 domains; the N-terminus binds the ribosome, the middle domain has PPIase activity, while the C-terminus has intrinsic chaperone activity on its own.</text>
</comment>
<evidence type="ECO:0000256" key="1">
    <source>
        <dbReference type="ARBA" id="ARBA00000971"/>
    </source>
</evidence>
<proteinExistence type="inferred from homology"/>
<evidence type="ECO:0000256" key="5">
    <source>
        <dbReference type="ARBA" id="ARBA00022618"/>
    </source>
</evidence>
<dbReference type="InterPro" id="IPR005215">
    <property type="entry name" value="Trig_fac"/>
</dbReference>
<comment type="similarity">
    <text evidence="2 11 13">Belongs to the FKBP-type PPIase family. Tig subfamily.</text>
</comment>
<evidence type="ECO:0000256" key="8">
    <source>
        <dbReference type="ARBA" id="ARBA00023235"/>
    </source>
</evidence>
<evidence type="ECO:0000313" key="16">
    <source>
        <dbReference type="EMBL" id="HIW96775.1"/>
    </source>
</evidence>
<gene>
    <name evidence="11 16" type="primary">tig</name>
    <name evidence="16" type="ORF">H9867_09925</name>
</gene>
<dbReference type="GO" id="GO:0003755">
    <property type="term" value="F:peptidyl-prolyl cis-trans isomerase activity"/>
    <property type="evidence" value="ECO:0007669"/>
    <property type="project" value="UniProtKB-UniRule"/>
</dbReference>
<name>A0A9D1S059_9CORY</name>
<dbReference type="InterPro" id="IPR008880">
    <property type="entry name" value="Trigger_fac_C"/>
</dbReference>
<comment type="function">
    <text evidence="11">Involved in protein export. Acts as a chaperone by maintaining the newly synthesized protein in an open conformation. Functions as a peptidyl-prolyl cis-trans isomerase.</text>
</comment>
<reference evidence="16" key="2">
    <citation type="submission" date="2021-04" db="EMBL/GenBank/DDBJ databases">
        <authorList>
            <person name="Gilroy R."/>
        </authorList>
    </citation>
    <scope>NUCLEOTIDE SEQUENCE</scope>
    <source>
        <strain evidence="16">4376</strain>
    </source>
</reference>
<dbReference type="Gene3D" id="1.10.3120.10">
    <property type="entry name" value="Trigger factor, C-terminal domain"/>
    <property type="match status" value="1"/>
</dbReference>
<accession>A0A9D1S059</accession>
<dbReference type="PANTHER" id="PTHR30560">
    <property type="entry name" value="TRIGGER FACTOR CHAPERONE AND PEPTIDYL-PROLYL CIS/TRANS ISOMERASE"/>
    <property type="match status" value="1"/>
</dbReference>
<dbReference type="InterPro" id="IPR046357">
    <property type="entry name" value="PPIase_dom_sf"/>
</dbReference>
<dbReference type="NCBIfam" id="TIGR00115">
    <property type="entry name" value="tig"/>
    <property type="match status" value="1"/>
</dbReference>